<name>A0A2T1HNG7_9HYPH</name>
<dbReference type="AlphaFoldDB" id="A0A2T1HNG7"/>
<organism evidence="2 3">
    <name type="scientific">Alsobacter soli</name>
    <dbReference type="NCBI Taxonomy" id="2109933"/>
    <lineage>
        <taxon>Bacteria</taxon>
        <taxon>Pseudomonadati</taxon>
        <taxon>Pseudomonadota</taxon>
        <taxon>Alphaproteobacteria</taxon>
        <taxon>Hyphomicrobiales</taxon>
        <taxon>Alsobacteraceae</taxon>
        <taxon>Alsobacter</taxon>
    </lineage>
</organism>
<accession>A0A2T1HNG7</accession>
<comment type="caution">
    <text evidence="2">The sequence shown here is derived from an EMBL/GenBank/DDBJ whole genome shotgun (WGS) entry which is preliminary data.</text>
</comment>
<evidence type="ECO:0000313" key="2">
    <source>
        <dbReference type="EMBL" id="PSC03210.1"/>
    </source>
</evidence>
<proteinExistence type="predicted"/>
<protein>
    <submittedName>
        <fullName evidence="2">Uncharacterized protein</fullName>
    </submittedName>
</protein>
<gene>
    <name evidence="2" type="ORF">SLNSH_19900</name>
</gene>
<feature type="region of interest" description="Disordered" evidence="1">
    <location>
        <begin position="49"/>
        <end position="83"/>
    </location>
</feature>
<sequence length="130" mass="13330">MTIAGRSRAPMRWTPQGARALLAALVVACCAWLALQASGGSDLDRALPGWRSGHASTETLRPSAPTLTARAGQDGAASLRRDGPAPAALAAEVEAAPLARSHCAACVQDDPPAARRTWTGWARAPPSLAA</sequence>
<evidence type="ECO:0000313" key="3">
    <source>
        <dbReference type="Proteomes" id="UP000239772"/>
    </source>
</evidence>
<evidence type="ECO:0000256" key="1">
    <source>
        <dbReference type="SAM" id="MobiDB-lite"/>
    </source>
</evidence>
<dbReference type="RefSeq" id="WP_106339217.1">
    <property type="nucleotide sequence ID" value="NZ_PVZS01000029.1"/>
</dbReference>
<dbReference type="EMBL" id="PVZS01000029">
    <property type="protein sequence ID" value="PSC03210.1"/>
    <property type="molecule type" value="Genomic_DNA"/>
</dbReference>
<keyword evidence="3" id="KW-1185">Reference proteome</keyword>
<reference evidence="3" key="1">
    <citation type="submission" date="2018-03" db="EMBL/GenBank/DDBJ databases">
        <authorList>
            <person name="Sun L."/>
            <person name="Liu H."/>
            <person name="Chen W."/>
            <person name="Huang K."/>
            <person name="Liu W."/>
            <person name="Gao X."/>
        </authorList>
    </citation>
    <scope>NUCLEOTIDE SEQUENCE [LARGE SCALE GENOMIC DNA]</scope>
    <source>
        <strain evidence="3">SH9</strain>
    </source>
</reference>
<dbReference type="Proteomes" id="UP000239772">
    <property type="component" value="Unassembled WGS sequence"/>
</dbReference>